<dbReference type="STRING" id="1231623.Tasa_048_031"/>
<evidence type="ECO:0000313" key="2">
    <source>
        <dbReference type="Proteomes" id="UP000032679"/>
    </source>
</evidence>
<dbReference type="CDD" id="cd07505">
    <property type="entry name" value="HAD_BPGM-like"/>
    <property type="match status" value="1"/>
</dbReference>
<comment type="caution">
    <text evidence="1">The sequence shown here is derived from an EMBL/GenBank/DDBJ whole genome shotgun (WGS) entry which is preliminary data.</text>
</comment>
<evidence type="ECO:0000313" key="1">
    <source>
        <dbReference type="EMBL" id="GAN55406.1"/>
    </source>
</evidence>
<dbReference type="PANTHER" id="PTHR43481:SF4">
    <property type="entry name" value="GLYCEROL-1-PHOSPHATE PHOSPHOHYDROLASE 1-RELATED"/>
    <property type="match status" value="1"/>
</dbReference>
<dbReference type="AlphaFoldDB" id="A0A0D6MPP7"/>
<dbReference type="SUPFAM" id="SSF56784">
    <property type="entry name" value="HAD-like"/>
    <property type="match status" value="1"/>
</dbReference>
<dbReference type="GO" id="GO:0050308">
    <property type="term" value="F:sugar-phosphatase activity"/>
    <property type="evidence" value="ECO:0007669"/>
    <property type="project" value="TreeGrafter"/>
</dbReference>
<dbReference type="Gene3D" id="1.10.150.240">
    <property type="entry name" value="Putative phosphatase, domain 2"/>
    <property type="match status" value="1"/>
</dbReference>
<keyword evidence="1" id="KW-0378">Hydrolase</keyword>
<gene>
    <name evidence="1" type="ORF">Tasa_048_031</name>
</gene>
<dbReference type="Proteomes" id="UP000032679">
    <property type="component" value="Unassembled WGS sequence"/>
</dbReference>
<organism evidence="1 2">
    <name type="scientific">Tanticharoenia sakaeratensis NBRC 103193</name>
    <dbReference type="NCBI Taxonomy" id="1231623"/>
    <lineage>
        <taxon>Bacteria</taxon>
        <taxon>Pseudomonadati</taxon>
        <taxon>Pseudomonadota</taxon>
        <taxon>Alphaproteobacteria</taxon>
        <taxon>Acetobacterales</taxon>
        <taxon>Acetobacteraceae</taxon>
        <taxon>Tanticharoenia</taxon>
    </lineage>
</organism>
<dbReference type="InterPro" id="IPR023214">
    <property type="entry name" value="HAD_sf"/>
</dbReference>
<proteinExistence type="predicted"/>
<dbReference type="Pfam" id="PF13419">
    <property type="entry name" value="HAD_2"/>
    <property type="match status" value="1"/>
</dbReference>
<dbReference type="EMBL" id="BALE01000048">
    <property type="protein sequence ID" value="GAN55406.1"/>
    <property type="molecule type" value="Genomic_DNA"/>
</dbReference>
<dbReference type="SFLD" id="SFLDG01129">
    <property type="entry name" value="C1.5:_HAD__Beta-PGM__Phosphata"/>
    <property type="match status" value="1"/>
</dbReference>
<dbReference type="InterPro" id="IPR041492">
    <property type="entry name" value="HAD_2"/>
</dbReference>
<dbReference type="InterPro" id="IPR023198">
    <property type="entry name" value="PGP-like_dom2"/>
</dbReference>
<dbReference type="PANTHER" id="PTHR43481">
    <property type="entry name" value="FRUCTOSE-1-PHOSPHATE PHOSPHATASE"/>
    <property type="match status" value="1"/>
</dbReference>
<sequence>MIDLADSRALIFDCDGTLVDTPPVYARAWAKGFLPFGREMPTAWYLDRAGMSEHVLIDAFESDFDVKVDREETVKIMRQAFLDEIDALGEITHIARIARENHGKRRMAVASGGSRAIVTASLKATGLDALFETVVTLDDVAHPKPAPDLFLEAARRLGTDPAHCIVFEDSQQGLEAARRAGMREIDVADIR</sequence>
<dbReference type="InterPro" id="IPR006439">
    <property type="entry name" value="HAD-SF_hydro_IA"/>
</dbReference>
<dbReference type="SFLD" id="SFLDS00003">
    <property type="entry name" value="Haloacid_Dehalogenase"/>
    <property type="match status" value="1"/>
</dbReference>
<dbReference type="Gene3D" id="3.40.50.1000">
    <property type="entry name" value="HAD superfamily/HAD-like"/>
    <property type="match status" value="1"/>
</dbReference>
<reference evidence="1 2" key="1">
    <citation type="submission" date="2012-10" db="EMBL/GenBank/DDBJ databases">
        <title>Genome sequencing of Tanticharoenia sakaeratensis NBRC 103193.</title>
        <authorList>
            <person name="Azuma Y."/>
            <person name="Hadano H."/>
            <person name="Hirakawa H."/>
            <person name="Matsushita K."/>
        </authorList>
    </citation>
    <scope>NUCLEOTIDE SEQUENCE [LARGE SCALE GENOMIC DNA]</scope>
    <source>
        <strain evidence="1 2">NBRC 103193</strain>
    </source>
</reference>
<keyword evidence="2" id="KW-1185">Reference proteome</keyword>
<dbReference type="NCBIfam" id="TIGR01509">
    <property type="entry name" value="HAD-SF-IA-v3"/>
    <property type="match status" value="1"/>
</dbReference>
<dbReference type="RefSeq" id="WP_241767794.1">
    <property type="nucleotide sequence ID" value="NZ_BALE01000048.1"/>
</dbReference>
<dbReference type="InterPro" id="IPR051806">
    <property type="entry name" value="HAD-like_SPP"/>
</dbReference>
<accession>A0A0D6MPP7</accession>
<name>A0A0D6MPP7_9PROT</name>
<protein>
    <submittedName>
        <fullName evidence="1">HAD-superfamily hydrolase, subfamily IA, variant 3</fullName>
    </submittedName>
</protein>
<dbReference type="InterPro" id="IPR036412">
    <property type="entry name" value="HAD-like_sf"/>
</dbReference>